<evidence type="ECO:0000256" key="1">
    <source>
        <dbReference type="ARBA" id="ARBA00000083"/>
    </source>
</evidence>
<dbReference type="CDD" id="cd05247">
    <property type="entry name" value="UDP_G4E_1_SDR_e"/>
    <property type="match status" value="1"/>
</dbReference>
<dbReference type="PANTHER" id="PTHR43725">
    <property type="entry name" value="UDP-GLUCOSE 4-EPIMERASE"/>
    <property type="match status" value="1"/>
</dbReference>
<comment type="similarity">
    <text evidence="4 10">Belongs to the NAD(P)-dependent epimerase/dehydratase family.</text>
</comment>
<evidence type="ECO:0000256" key="2">
    <source>
        <dbReference type="ARBA" id="ARBA00001911"/>
    </source>
</evidence>
<evidence type="ECO:0000259" key="11">
    <source>
        <dbReference type="Pfam" id="PF01370"/>
    </source>
</evidence>
<evidence type="ECO:0000313" key="12">
    <source>
        <dbReference type="EMBL" id="TCD14370.1"/>
    </source>
</evidence>
<gene>
    <name evidence="12" type="primary">galE</name>
    <name evidence="12" type="ORF">E0D97_09880</name>
</gene>
<proteinExistence type="inferred from homology"/>
<evidence type="ECO:0000256" key="3">
    <source>
        <dbReference type="ARBA" id="ARBA00004947"/>
    </source>
</evidence>
<name>A0A4R0PAV5_9HYPH</name>
<comment type="pathway">
    <text evidence="3 10">Carbohydrate metabolism; galactose metabolism.</text>
</comment>
<evidence type="ECO:0000256" key="10">
    <source>
        <dbReference type="RuleBase" id="RU366046"/>
    </source>
</evidence>
<dbReference type="OrthoDB" id="9801785at2"/>
<evidence type="ECO:0000256" key="5">
    <source>
        <dbReference type="ARBA" id="ARBA00013189"/>
    </source>
</evidence>
<accession>A0A4R0PAV5</accession>
<protein>
    <recommendedName>
        <fullName evidence="6 10">UDP-glucose 4-epimerase</fullName>
        <ecNumber evidence="5 10">5.1.3.2</ecNumber>
    </recommendedName>
</protein>
<dbReference type="Gene3D" id="3.40.50.720">
    <property type="entry name" value="NAD(P)-binding Rossmann-like Domain"/>
    <property type="match status" value="1"/>
</dbReference>
<keyword evidence="7 10" id="KW-0520">NAD</keyword>
<comment type="subunit">
    <text evidence="10">Homodimer.</text>
</comment>
<comment type="cofactor">
    <cofactor evidence="2 10">
        <name>NAD(+)</name>
        <dbReference type="ChEBI" id="CHEBI:57540"/>
    </cofactor>
</comment>
<evidence type="ECO:0000256" key="4">
    <source>
        <dbReference type="ARBA" id="ARBA00007637"/>
    </source>
</evidence>
<dbReference type="Gene3D" id="3.90.25.10">
    <property type="entry name" value="UDP-galactose 4-epimerase, domain 1"/>
    <property type="match status" value="1"/>
</dbReference>
<dbReference type="RefSeq" id="WP_131568336.1">
    <property type="nucleotide sequence ID" value="NZ_JAINFK010000002.1"/>
</dbReference>
<dbReference type="InterPro" id="IPR005886">
    <property type="entry name" value="UDP_G4E"/>
</dbReference>
<dbReference type="EMBL" id="SJST01000003">
    <property type="protein sequence ID" value="TCD14370.1"/>
    <property type="molecule type" value="Genomic_DNA"/>
</dbReference>
<evidence type="ECO:0000313" key="13">
    <source>
        <dbReference type="Proteomes" id="UP000291301"/>
    </source>
</evidence>
<dbReference type="GO" id="GO:0003978">
    <property type="term" value="F:UDP-glucose 4-epimerase activity"/>
    <property type="evidence" value="ECO:0007669"/>
    <property type="project" value="UniProtKB-UniRule"/>
</dbReference>
<dbReference type="InterPro" id="IPR001509">
    <property type="entry name" value="Epimerase_deHydtase"/>
</dbReference>
<evidence type="ECO:0000256" key="7">
    <source>
        <dbReference type="ARBA" id="ARBA00023027"/>
    </source>
</evidence>
<comment type="catalytic activity">
    <reaction evidence="1 10">
        <text>UDP-alpha-D-glucose = UDP-alpha-D-galactose</text>
        <dbReference type="Rhea" id="RHEA:22168"/>
        <dbReference type="ChEBI" id="CHEBI:58885"/>
        <dbReference type="ChEBI" id="CHEBI:66914"/>
        <dbReference type="EC" id="5.1.3.2"/>
    </reaction>
</comment>
<reference evidence="12 13" key="1">
    <citation type="journal article" date="2015" name="Antonie Van Leeuwenhoek">
        <title>Oricola cellulosilytica gen. nov., sp. nov., a cellulose-degrading bacterium of the family Phyllobacteriaceae isolated from surface seashore water, and emended descriptions of Mesorhizobium loti and Phyllobacterium myrsinacearum.</title>
        <authorList>
            <person name="Hameed A."/>
            <person name="Shahina M."/>
            <person name="Lai W.A."/>
            <person name="Lin S.Y."/>
            <person name="Young L.S."/>
            <person name="Liu Y.C."/>
            <person name="Hsu Y.H."/>
            <person name="Young C.C."/>
        </authorList>
    </citation>
    <scope>NUCLEOTIDE SEQUENCE [LARGE SCALE GENOMIC DNA]</scope>
    <source>
        <strain evidence="12 13">KCTC 52183</strain>
    </source>
</reference>
<dbReference type="PANTHER" id="PTHR43725:SF53">
    <property type="entry name" value="UDP-ARABINOSE 4-EPIMERASE 1"/>
    <property type="match status" value="1"/>
</dbReference>
<evidence type="ECO:0000256" key="6">
    <source>
        <dbReference type="ARBA" id="ARBA00018569"/>
    </source>
</evidence>
<dbReference type="AlphaFoldDB" id="A0A4R0PAV5"/>
<keyword evidence="13" id="KW-1185">Reference proteome</keyword>
<dbReference type="Proteomes" id="UP000291301">
    <property type="component" value="Unassembled WGS sequence"/>
</dbReference>
<evidence type="ECO:0000256" key="8">
    <source>
        <dbReference type="ARBA" id="ARBA00023235"/>
    </source>
</evidence>
<dbReference type="EC" id="5.1.3.2" evidence="5 10"/>
<dbReference type="SUPFAM" id="SSF51735">
    <property type="entry name" value="NAD(P)-binding Rossmann-fold domains"/>
    <property type="match status" value="1"/>
</dbReference>
<feature type="domain" description="NAD-dependent epimerase/dehydratase" evidence="11">
    <location>
        <begin position="3"/>
        <end position="251"/>
    </location>
</feature>
<dbReference type="Pfam" id="PF01370">
    <property type="entry name" value="Epimerase"/>
    <property type="match status" value="1"/>
</dbReference>
<dbReference type="NCBIfam" id="TIGR01179">
    <property type="entry name" value="galE"/>
    <property type="match status" value="1"/>
</dbReference>
<keyword evidence="8 10" id="KW-0413">Isomerase</keyword>
<comment type="caution">
    <text evidence="12">The sequence shown here is derived from an EMBL/GenBank/DDBJ whole genome shotgun (WGS) entry which is preliminary data.</text>
</comment>
<dbReference type="InterPro" id="IPR036291">
    <property type="entry name" value="NAD(P)-bd_dom_sf"/>
</dbReference>
<organism evidence="12 13">
    <name type="scientific">Oricola cellulosilytica</name>
    <dbReference type="NCBI Taxonomy" id="1429082"/>
    <lineage>
        <taxon>Bacteria</taxon>
        <taxon>Pseudomonadati</taxon>
        <taxon>Pseudomonadota</taxon>
        <taxon>Alphaproteobacteria</taxon>
        <taxon>Hyphomicrobiales</taxon>
        <taxon>Ahrensiaceae</taxon>
        <taxon>Oricola</taxon>
    </lineage>
</organism>
<dbReference type="UniPathway" id="UPA00214"/>
<sequence length="333" mass="35861">MAVLVTGGAGYIGSHMVWALLEAGEEVVVLDRLSTGFEWAVAPEARLFVGDVGDTGLVSSLIANHAVDAIVHFAGSVVVPESIADPLLYYDNNTARSRTLIETAVRNGVRNFVFSSSAAVYGSVGAEPVQESHPCNPDSPYGMSKLMTETILQDAALAHDFRYAALRYFNVAGADPEGRTGQSTKGATHLIKVACEAALGKRGHIEVFGTDYDTPDGTCIRDYIHVTDLVKAHLHALESLRRTGESLVANCGYGRGYSVLEVLDCVKRVTGRTLDVRYAARREGDAEAVVANSDRARGILGWRPEHANLDRIVASAFSWEEDLLRRNSPKASA</sequence>
<dbReference type="GO" id="GO:0033499">
    <property type="term" value="P:galactose catabolic process via UDP-galactose, Leloir pathway"/>
    <property type="evidence" value="ECO:0007669"/>
    <property type="project" value="TreeGrafter"/>
</dbReference>
<keyword evidence="9 10" id="KW-0119">Carbohydrate metabolism</keyword>
<evidence type="ECO:0000256" key="9">
    <source>
        <dbReference type="ARBA" id="ARBA00023277"/>
    </source>
</evidence>